<dbReference type="eggNOG" id="arCOG09591">
    <property type="taxonomic scope" value="Archaea"/>
</dbReference>
<reference evidence="2" key="1">
    <citation type="journal article" date="2016" name="Stand. Genomic Sci.">
        <title>Complete genome sequence of Methanospirillum hungatei type strain JF1.</title>
        <authorList>
            <person name="Gunsalus R.P."/>
            <person name="Cook L.E."/>
            <person name="Crable B."/>
            <person name="Rohlin L."/>
            <person name="McDonald E."/>
            <person name="Mouttaki H."/>
            <person name="Sieber J.R."/>
            <person name="Poweleit N."/>
            <person name="Zhou H."/>
            <person name="Lapidus A.L."/>
            <person name="Daligault H.E."/>
            <person name="Land M."/>
            <person name="Gilna P."/>
            <person name="Ivanova N."/>
            <person name="Kyrpides N."/>
            <person name="Culley D.E."/>
            <person name="McInerney M.J."/>
        </authorList>
    </citation>
    <scope>NUCLEOTIDE SEQUENCE [LARGE SCALE GENOMIC DNA]</scope>
    <source>
        <strain evidence="2">ATCC 27890 / DSM 864 / NBRC 100397 / JF-1</strain>
    </source>
</reference>
<dbReference type="OrthoDB" id="379954at2157"/>
<dbReference type="RefSeq" id="WP_011448226.1">
    <property type="nucleotide sequence ID" value="NC_007796.1"/>
</dbReference>
<dbReference type="HOGENOM" id="CLU_2115494_0_0_2"/>
<evidence type="ECO:0000313" key="2">
    <source>
        <dbReference type="Proteomes" id="UP000001941"/>
    </source>
</evidence>
<dbReference type="EnsemblBacteria" id="ABD40949">
    <property type="protein sequence ID" value="ABD40949"/>
    <property type="gene ID" value="Mhun_1202"/>
</dbReference>
<dbReference type="InParanoid" id="Q2FM14"/>
<gene>
    <name evidence="1" type="ordered locus">Mhun_1202</name>
</gene>
<proteinExistence type="predicted"/>
<name>Q2FM14_METHJ</name>
<dbReference type="EMBL" id="CP000254">
    <property type="protein sequence ID" value="ABD40949.1"/>
    <property type="molecule type" value="Genomic_DNA"/>
</dbReference>
<accession>Q2FM14</accession>
<keyword evidence="2" id="KW-1185">Reference proteome</keyword>
<dbReference type="KEGG" id="mhu:Mhun_1202"/>
<protein>
    <submittedName>
        <fullName evidence="1">Uncharacterized protein</fullName>
    </submittedName>
</protein>
<dbReference type="STRING" id="323259.Mhun_1202"/>
<dbReference type="GeneID" id="3924075"/>
<dbReference type="AlphaFoldDB" id="Q2FM14"/>
<sequence>MRTIRTTDGKWLQIDPKTDPWIFKTPHSSVRASLDYRQGEDLYLRTLPDGIHYYYVISWTDWQRESKEAYRTLSEEEAKDFLIKKAQSAGKIGLDPDILDRIEKYFPGLLKKRR</sequence>
<organism evidence="1 2">
    <name type="scientific">Methanospirillum hungatei JF-1 (strain ATCC 27890 / DSM 864 / NBRC 100397 / JF-1)</name>
    <dbReference type="NCBI Taxonomy" id="323259"/>
    <lineage>
        <taxon>Archaea</taxon>
        <taxon>Methanobacteriati</taxon>
        <taxon>Methanobacteriota</taxon>
        <taxon>Stenosarchaea group</taxon>
        <taxon>Methanomicrobia</taxon>
        <taxon>Methanomicrobiales</taxon>
        <taxon>Methanospirillaceae</taxon>
        <taxon>Methanospirillum</taxon>
    </lineage>
</organism>
<evidence type="ECO:0000313" key="1">
    <source>
        <dbReference type="EMBL" id="ABD40949.1"/>
    </source>
</evidence>
<dbReference type="Proteomes" id="UP000001941">
    <property type="component" value="Chromosome"/>
</dbReference>